<protein>
    <submittedName>
        <fullName evidence="2">Type II toxin-antitoxin system Phd/YefM family antitoxin</fullName>
    </submittedName>
</protein>
<evidence type="ECO:0000313" key="3">
    <source>
        <dbReference type="EMBL" id="HHN52355.1"/>
    </source>
</evidence>
<organism evidence="2">
    <name type="scientific">Caldiarchaeum subterraneum</name>
    <dbReference type="NCBI Taxonomy" id="311458"/>
    <lineage>
        <taxon>Archaea</taxon>
        <taxon>Nitrososphaerota</taxon>
        <taxon>Candidatus Caldarchaeales</taxon>
        <taxon>Candidatus Caldarchaeaceae</taxon>
        <taxon>Candidatus Caldarchaeum</taxon>
    </lineage>
</organism>
<dbReference type="AlphaFoldDB" id="A0A7C4I7M6"/>
<evidence type="ECO:0000313" key="1">
    <source>
        <dbReference type="EMBL" id="HGL40346.1"/>
    </source>
</evidence>
<evidence type="ECO:0000313" key="2">
    <source>
        <dbReference type="EMBL" id="HGN90112.1"/>
    </source>
</evidence>
<proteinExistence type="predicted"/>
<reference evidence="2" key="1">
    <citation type="journal article" date="2020" name="mSystems">
        <title>Genome- and Community-Level Interaction Insights into Carbon Utilization and Element Cycling Functions of Hydrothermarchaeota in Hydrothermal Sediment.</title>
        <authorList>
            <person name="Zhou Z."/>
            <person name="Liu Y."/>
            <person name="Xu W."/>
            <person name="Pan J."/>
            <person name="Luo Z.H."/>
            <person name="Li M."/>
        </authorList>
    </citation>
    <scope>NUCLEOTIDE SEQUENCE [LARGE SCALE GENOMIC DNA]</scope>
    <source>
        <strain evidence="3">SpSt-1073</strain>
        <strain evidence="2">SpSt-613</strain>
        <strain evidence="1">SpSt-669</strain>
    </source>
</reference>
<dbReference type="EMBL" id="DTAD01000034">
    <property type="protein sequence ID" value="HGN90112.1"/>
    <property type="molecule type" value="Genomic_DNA"/>
</dbReference>
<sequence>MVQVMLDERQIELLRRARDLMDELLETLEVAGDSELMQGIKEAEEDIRAGRIKGYDEMIKKLREVGEI</sequence>
<gene>
    <name evidence="3" type="ORF">ENM30_03465</name>
    <name evidence="2" type="ORF">ENT82_03160</name>
    <name evidence="1" type="ORF">ENU43_01585</name>
</gene>
<accession>A0A7C4I7M6</accession>
<comment type="caution">
    <text evidence="2">The sequence shown here is derived from an EMBL/GenBank/DDBJ whole genome shotgun (WGS) entry which is preliminary data.</text>
</comment>
<name>A0A7C4I7M6_CALS0</name>
<dbReference type="EMBL" id="DRXG01000076">
    <property type="protein sequence ID" value="HHN52355.1"/>
    <property type="molecule type" value="Genomic_DNA"/>
</dbReference>
<dbReference type="Gene3D" id="1.10.1220.170">
    <property type="match status" value="1"/>
</dbReference>
<dbReference type="EMBL" id="DTCM01000019">
    <property type="protein sequence ID" value="HGL40346.1"/>
    <property type="molecule type" value="Genomic_DNA"/>
</dbReference>